<dbReference type="InterPro" id="IPR036746">
    <property type="entry name" value="TT1725-like_sf"/>
</dbReference>
<dbReference type="PANTHER" id="PTHR36441:SF1">
    <property type="entry name" value="DUF503 DOMAIN-CONTAINING PROTEIN"/>
    <property type="match status" value="1"/>
</dbReference>
<dbReference type="SUPFAM" id="SSF103007">
    <property type="entry name" value="Hypothetical protein TT1725"/>
    <property type="match status" value="1"/>
</dbReference>
<evidence type="ECO:0000313" key="2">
    <source>
        <dbReference type="Proteomes" id="UP000230052"/>
    </source>
</evidence>
<dbReference type="InterPro" id="IPR007546">
    <property type="entry name" value="DUF503"/>
</dbReference>
<gene>
    <name evidence="1" type="ORF">COS99_01735</name>
</gene>
<name>A0A2J0KUI7_9BACT</name>
<organism evidence="1 2">
    <name type="scientific">Candidatus Aquitaenariimonas noxiae</name>
    <dbReference type="NCBI Taxonomy" id="1974741"/>
    <lineage>
        <taxon>Bacteria</taxon>
        <taxon>Pseudomonadati</taxon>
        <taxon>Candidatus Omnitrophota</taxon>
        <taxon>Candidatus Aquitaenariimonas</taxon>
    </lineage>
</organism>
<reference evidence="1 2" key="1">
    <citation type="submission" date="2017-09" db="EMBL/GenBank/DDBJ databases">
        <title>Depth-based differentiation of microbial function through sediment-hosted aquifers and enrichment of novel symbionts in the deep terrestrial subsurface.</title>
        <authorList>
            <person name="Probst A.J."/>
            <person name="Ladd B."/>
            <person name="Jarett J.K."/>
            <person name="Geller-Mcgrath D.E."/>
            <person name="Sieber C.M."/>
            <person name="Emerson J.B."/>
            <person name="Anantharaman K."/>
            <person name="Thomas B.C."/>
            <person name="Malmstrom R."/>
            <person name="Stieglmeier M."/>
            <person name="Klingl A."/>
            <person name="Woyke T."/>
            <person name="Ryan C.M."/>
            <person name="Banfield J.F."/>
        </authorList>
    </citation>
    <scope>NUCLEOTIDE SEQUENCE [LARGE SCALE GENOMIC DNA]</scope>
    <source>
        <strain evidence="1">CG07_land_8_20_14_0_80_42_15</strain>
    </source>
</reference>
<proteinExistence type="predicted"/>
<dbReference type="PANTHER" id="PTHR36441">
    <property type="entry name" value="HYPOTHETICAL CYTOSOLIC PROTEIN"/>
    <property type="match status" value="1"/>
</dbReference>
<evidence type="ECO:0000313" key="1">
    <source>
        <dbReference type="EMBL" id="PIU42162.1"/>
    </source>
</evidence>
<comment type="caution">
    <text evidence="1">The sequence shown here is derived from an EMBL/GenBank/DDBJ whole genome shotgun (WGS) entry which is preliminary data.</text>
</comment>
<dbReference type="Pfam" id="PF04456">
    <property type="entry name" value="DUF503"/>
    <property type="match status" value="1"/>
</dbReference>
<dbReference type="EMBL" id="PEWV01000017">
    <property type="protein sequence ID" value="PIU42162.1"/>
    <property type="molecule type" value="Genomic_DNA"/>
</dbReference>
<sequence>MIIGILKLELYLPGNSSLKEKRMVLKSLKDRARRSFNISISELGEHDKWQRSVIGIAAIGMTRDMMNSLLDKVLNFIENTRDIEISNYEMEII</sequence>
<protein>
    <submittedName>
        <fullName evidence="1">DUF503 domain-containing protein</fullName>
    </submittedName>
</protein>
<dbReference type="Proteomes" id="UP000230052">
    <property type="component" value="Unassembled WGS sequence"/>
</dbReference>
<accession>A0A2J0KUI7</accession>
<dbReference type="Gene3D" id="3.30.70.1120">
    <property type="entry name" value="TT1725-like"/>
    <property type="match status" value="1"/>
</dbReference>
<dbReference type="AlphaFoldDB" id="A0A2J0KUI7"/>